<dbReference type="RefSeq" id="WP_118920050.1">
    <property type="nucleotide sequence ID" value="NZ_QWEG01000004.1"/>
</dbReference>
<comment type="caution">
    <text evidence="5">The sequence shown here is derived from an EMBL/GenBank/DDBJ whole genome shotgun (WGS) entry which is preliminary data.</text>
</comment>
<dbReference type="SUPFAM" id="SSF53613">
    <property type="entry name" value="Ribokinase-like"/>
    <property type="match status" value="1"/>
</dbReference>
<dbReference type="EMBL" id="QWEG01000004">
    <property type="protein sequence ID" value="RHW41466.1"/>
    <property type="molecule type" value="Genomic_DNA"/>
</dbReference>
<dbReference type="Pfam" id="PF13412">
    <property type="entry name" value="HTH_24"/>
    <property type="match status" value="1"/>
</dbReference>
<dbReference type="Gene3D" id="1.10.10.10">
    <property type="entry name" value="Winged helix-like DNA-binding domain superfamily/Winged helix DNA-binding domain"/>
    <property type="match status" value="1"/>
</dbReference>
<evidence type="ECO:0000256" key="1">
    <source>
        <dbReference type="ARBA" id="ARBA00010688"/>
    </source>
</evidence>
<dbReference type="OrthoDB" id="9806249at2"/>
<dbReference type="InterPro" id="IPR011611">
    <property type="entry name" value="PfkB_dom"/>
</dbReference>
<evidence type="ECO:0000259" key="4">
    <source>
        <dbReference type="SMART" id="SM00419"/>
    </source>
</evidence>
<protein>
    <submittedName>
        <fullName evidence="5">Winged helix-turn-helix transcriptional regulator</fullName>
    </submittedName>
</protein>
<dbReference type="Pfam" id="PF00294">
    <property type="entry name" value="PfkB"/>
    <property type="match status" value="1"/>
</dbReference>
<dbReference type="Gene3D" id="3.40.1190.20">
    <property type="match status" value="1"/>
</dbReference>
<dbReference type="SUPFAM" id="SSF46785">
    <property type="entry name" value="Winged helix' DNA-binding domain"/>
    <property type="match status" value="1"/>
</dbReference>
<dbReference type="GO" id="GO:0003677">
    <property type="term" value="F:DNA binding"/>
    <property type="evidence" value="ECO:0007669"/>
    <property type="project" value="InterPro"/>
</dbReference>
<organism evidence="5 6">
    <name type="scientific">Neobacillus notoginsengisoli</name>
    <dbReference type="NCBI Taxonomy" id="1578198"/>
    <lineage>
        <taxon>Bacteria</taxon>
        <taxon>Bacillati</taxon>
        <taxon>Bacillota</taxon>
        <taxon>Bacilli</taxon>
        <taxon>Bacillales</taxon>
        <taxon>Bacillaceae</taxon>
        <taxon>Neobacillus</taxon>
    </lineage>
</organism>
<dbReference type="PANTHER" id="PTHR10584:SF166">
    <property type="entry name" value="RIBOKINASE"/>
    <property type="match status" value="1"/>
</dbReference>
<dbReference type="GO" id="GO:0016301">
    <property type="term" value="F:kinase activity"/>
    <property type="evidence" value="ECO:0007669"/>
    <property type="project" value="UniProtKB-KW"/>
</dbReference>
<reference evidence="5 6" key="1">
    <citation type="journal article" date="2017" name="Int. J. Syst. Evol. Microbiol.">
        <title>Bacillus notoginsengisoli sp. nov., a novel bacterium isolated from the rhizosphere of Panax notoginseng.</title>
        <authorList>
            <person name="Zhang M.Y."/>
            <person name="Cheng J."/>
            <person name="Cai Y."/>
            <person name="Zhang T.Y."/>
            <person name="Wu Y.Y."/>
            <person name="Manikprabhu D."/>
            <person name="Li W.J."/>
            <person name="Zhang Y.X."/>
        </authorList>
    </citation>
    <scope>NUCLEOTIDE SEQUENCE [LARGE SCALE GENOMIC DNA]</scope>
    <source>
        <strain evidence="5 6">JCM 30743</strain>
    </source>
</reference>
<dbReference type="PANTHER" id="PTHR10584">
    <property type="entry name" value="SUGAR KINASE"/>
    <property type="match status" value="1"/>
</dbReference>
<evidence type="ECO:0000313" key="5">
    <source>
        <dbReference type="EMBL" id="RHW41466.1"/>
    </source>
</evidence>
<name>A0A417YVT6_9BACI</name>
<comment type="similarity">
    <text evidence="1">Belongs to the carbohydrate kinase PfkB family.</text>
</comment>
<dbReference type="PRINTS" id="PR00990">
    <property type="entry name" value="RIBOKINASE"/>
</dbReference>
<evidence type="ECO:0000256" key="3">
    <source>
        <dbReference type="ARBA" id="ARBA00022777"/>
    </source>
</evidence>
<dbReference type="Proteomes" id="UP000284416">
    <property type="component" value="Unassembled WGS sequence"/>
</dbReference>
<evidence type="ECO:0000256" key="2">
    <source>
        <dbReference type="ARBA" id="ARBA00022679"/>
    </source>
</evidence>
<evidence type="ECO:0000313" key="6">
    <source>
        <dbReference type="Proteomes" id="UP000284416"/>
    </source>
</evidence>
<accession>A0A417YVT6</accession>
<dbReference type="InterPro" id="IPR002139">
    <property type="entry name" value="Ribo/fructo_kinase"/>
</dbReference>
<dbReference type="GO" id="GO:0006355">
    <property type="term" value="P:regulation of DNA-templated transcription"/>
    <property type="evidence" value="ECO:0007669"/>
    <property type="project" value="InterPro"/>
</dbReference>
<dbReference type="InterPro" id="IPR036390">
    <property type="entry name" value="WH_DNA-bd_sf"/>
</dbReference>
<dbReference type="InterPro" id="IPR002173">
    <property type="entry name" value="Carboh/pur_kinase_PfkB_CS"/>
</dbReference>
<keyword evidence="3" id="KW-0418">Kinase</keyword>
<dbReference type="SMART" id="SM00419">
    <property type="entry name" value="HTH_CRP"/>
    <property type="match status" value="1"/>
</dbReference>
<feature type="domain" description="HTH crp-type" evidence="4">
    <location>
        <begin position="9"/>
        <end position="55"/>
    </location>
</feature>
<proteinExistence type="inferred from homology"/>
<dbReference type="InterPro" id="IPR012318">
    <property type="entry name" value="HTH_CRP"/>
</dbReference>
<gene>
    <name evidence="5" type="ORF">D1B31_06985</name>
</gene>
<keyword evidence="2" id="KW-0808">Transferase</keyword>
<dbReference type="InterPro" id="IPR029056">
    <property type="entry name" value="Ribokinase-like"/>
</dbReference>
<keyword evidence="6" id="KW-1185">Reference proteome</keyword>
<dbReference type="AlphaFoldDB" id="A0A417YVT6"/>
<sequence length="365" mass="40325">MDKEKQILHLIRMNPFISQQELSQKVGLSRPAVANYISSLTRRGEIKGRGYILREESSIICIGGANTDRKARTNQKVRLYSSNPVKITEACGGVARNFAENLSRLGFSTSLMTCVGDDIEGNWILKETKGQGVDVSQVWVLPTERTGTFTTLLDLDGESIVSMADMNIYEKLTISMFEEKWSHIAASQAVYLDTNIPKDCISYLIKRCKDDNIPLFIDPVSTAKAQKLPFRLDGVELLLPNREEAEVLAGIQINTFNDCQTACEKIRQRGVQKVIITLGDEGVYYCSVEESGHLPSFQTEVVDVTGAGEAFASCAIYGIMNGKSLFNACQLGLAGAALTLQTEKSISPFLKPEKIQELADEFTKE</sequence>
<dbReference type="InterPro" id="IPR036388">
    <property type="entry name" value="WH-like_DNA-bd_sf"/>
</dbReference>
<dbReference type="CDD" id="cd01941">
    <property type="entry name" value="YeiC_kinase_like"/>
    <property type="match status" value="1"/>
</dbReference>
<dbReference type="GO" id="GO:0006796">
    <property type="term" value="P:phosphate-containing compound metabolic process"/>
    <property type="evidence" value="ECO:0007669"/>
    <property type="project" value="UniProtKB-ARBA"/>
</dbReference>
<dbReference type="PROSITE" id="PS00583">
    <property type="entry name" value="PFKB_KINASES_1"/>
    <property type="match status" value="1"/>
</dbReference>